<name>A0ABW7ALC2_9ACTN</name>
<evidence type="ECO:0000256" key="1">
    <source>
        <dbReference type="SAM" id="SignalP"/>
    </source>
</evidence>
<dbReference type="Proteomes" id="UP001603978">
    <property type="component" value="Unassembled WGS sequence"/>
</dbReference>
<evidence type="ECO:0000313" key="2">
    <source>
        <dbReference type="EMBL" id="MFG1708151.1"/>
    </source>
</evidence>
<protein>
    <recommendedName>
        <fullName evidence="4">Peptidase inhibitor family I36</fullName>
    </recommendedName>
</protein>
<accession>A0ABW7ALC2</accession>
<comment type="caution">
    <text evidence="2">The sequence shown here is derived from an EMBL/GenBank/DDBJ whole genome shotgun (WGS) entry which is preliminary data.</text>
</comment>
<dbReference type="EMBL" id="JBICRM010000026">
    <property type="protein sequence ID" value="MFG1708151.1"/>
    <property type="molecule type" value="Genomic_DNA"/>
</dbReference>
<organism evidence="2 3">
    <name type="scientific">Nonomuraea marmarensis</name>
    <dbReference type="NCBI Taxonomy" id="3351344"/>
    <lineage>
        <taxon>Bacteria</taxon>
        <taxon>Bacillati</taxon>
        <taxon>Actinomycetota</taxon>
        <taxon>Actinomycetes</taxon>
        <taxon>Streptosporangiales</taxon>
        <taxon>Streptosporangiaceae</taxon>
        <taxon>Nonomuraea</taxon>
    </lineage>
</organism>
<gene>
    <name evidence="2" type="ORF">ACFLIM_33580</name>
</gene>
<dbReference type="RefSeq" id="WP_393172388.1">
    <property type="nucleotide sequence ID" value="NZ_JBICRM010000026.1"/>
</dbReference>
<sequence>MSNSTFKRILTILTATTTVSAAAIAVPSAANAGAYGCRGSLVGSWRVPLKDLLTGETYYRSDIKLFYNPASGWNCAVLAKRPGQARYGEKTPLFIEMYNERFAEDAVKNNYDKEQGSFKYYAGPIKVYGKNMCLSIHAMHEDATGPHESYNGRRSLTGVACH</sequence>
<feature type="signal peptide" evidence="1">
    <location>
        <begin position="1"/>
        <end position="32"/>
    </location>
</feature>
<feature type="chain" id="PRO_5046755675" description="Peptidase inhibitor family I36" evidence="1">
    <location>
        <begin position="33"/>
        <end position="162"/>
    </location>
</feature>
<evidence type="ECO:0000313" key="3">
    <source>
        <dbReference type="Proteomes" id="UP001603978"/>
    </source>
</evidence>
<reference evidence="2 3" key="1">
    <citation type="submission" date="2024-10" db="EMBL/GenBank/DDBJ databases">
        <authorList>
            <person name="Topkara A.R."/>
            <person name="Saygin H."/>
        </authorList>
    </citation>
    <scope>NUCLEOTIDE SEQUENCE [LARGE SCALE GENOMIC DNA]</scope>
    <source>
        <strain evidence="2 3">M3C6</strain>
    </source>
</reference>
<keyword evidence="3" id="KW-1185">Reference proteome</keyword>
<proteinExistence type="predicted"/>
<evidence type="ECO:0008006" key="4">
    <source>
        <dbReference type="Google" id="ProtNLM"/>
    </source>
</evidence>
<keyword evidence="1" id="KW-0732">Signal</keyword>